<dbReference type="AlphaFoldDB" id="A0A560GI46"/>
<feature type="transmembrane region" description="Helical" evidence="1">
    <location>
        <begin position="61"/>
        <end position="82"/>
    </location>
</feature>
<keyword evidence="1" id="KW-1133">Transmembrane helix</keyword>
<feature type="transmembrane region" description="Helical" evidence="1">
    <location>
        <begin position="88"/>
        <end position="110"/>
    </location>
</feature>
<evidence type="ECO:0000313" key="3">
    <source>
        <dbReference type="Proteomes" id="UP000315751"/>
    </source>
</evidence>
<reference evidence="2 3" key="1">
    <citation type="submission" date="2019-06" db="EMBL/GenBank/DDBJ databases">
        <title>Genomic Encyclopedia of Type Strains, Phase IV (KMG-V): Genome sequencing to study the core and pangenomes of soil and plant-associated prokaryotes.</title>
        <authorList>
            <person name="Whitman W."/>
        </authorList>
    </citation>
    <scope>NUCLEOTIDE SEQUENCE [LARGE SCALE GENOMIC DNA]</scope>
    <source>
        <strain evidence="2 3">BR 11622</strain>
    </source>
</reference>
<evidence type="ECO:0000313" key="2">
    <source>
        <dbReference type="EMBL" id="TWB33638.1"/>
    </source>
</evidence>
<sequence>MGSQETIGADAIAGADAARPSFANPLPSMEEGAGPEVFGAGNQAPAIPPLPAAFRVSRTRFGIMAVCGTLGTGLGGWLLSLADTGADLVAPGFLTAVAAFIALPSIYMLFKPRTLFTLTEGGILLPRDILLPWREITGVGLVQLPGQTHIGLQLRDPETFYSKVSPGMAFLFRASTPMTNGAPVTLSASMTGTKPAVLATWIARLADQARAT</sequence>
<gene>
    <name evidence="2" type="ORF">FBZ90_13016</name>
</gene>
<accession>A0A560GI46</accession>
<keyword evidence="1" id="KW-0812">Transmembrane</keyword>
<name>A0A560GI46_9PROT</name>
<organism evidence="2 3">
    <name type="scientific">Nitrospirillum amazonense</name>
    <dbReference type="NCBI Taxonomy" id="28077"/>
    <lineage>
        <taxon>Bacteria</taxon>
        <taxon>Pseudomonadati</taxon>
        <taxon>Pseudomonadota</taxon>
        <taxon>Alphaproteobacteria</taxon>
        <taxon>Rhodospirillales</taxon>
        <taxon>Azospirillaceae</taxon>
        <taxon>Nitrospirillum</taxon>
    </lineage>
</organism>
<dbReference type="RefSeq" id="WP_145736759.1">
    <property type="nucleotide sequence ID" value="NZ_VITR01000030.1"/>
</dbReference>
<evidence type="ECO:0000256" key="1">
    <source>
        <dbReference type="SAM" id="Phobius"/>
    </source>
</evidence>
<keyword evidence="1" id="KW-0472">Membrane</keyword>
<protein>
    <submittedName>
        <fullName evidence="2">Uncharacterized protein</fullName>
    </submittedName>
</protein>
<dbReference type="EMBL" id="VITR01000030">
    <property type="protein sequence ID" value="TWB33638.1"/>
    <property type="molecule type" value="Genomic_DNA"/>
</dbReference>
<proteinExistence type="predicted"/>
<comment type="caution">
    <text evidence="2">The sequence shown here is derived from an EMBL/GenBank/DDBJ whole genome shotgun (WGS) entry which is preliminary data.</text>
</comment>
<keyword evidence="3" id="KW-1185">Reference proteome</keyword>
<dbReference type="Proteomes" id="UP000315751">
    <property type="component" value="Unassembled WGS sequence"/>
</dbReference>